<evidence type="ECO:0000256" key="2">
    <source>
        <dbReference type="ARBA" id="ARBA00004167"/>
    </source>
</evidence>
<dbReference type="EC" id="2.3.2.27" evidence="4"/>
<comment type="pathway">
    <text evidence="3">Protein modification; protein ubiquitination.</text>
</comment>
<dbReference type="CDD" id="cd16461">
    <property type="entry name" value="RING-H2_EL5-like"/>
    <property type="match status" value="1"/>
</dbReference>
<dbReference type="GO" id="GO:0016020">
    <property type="term" value="C:membrane"/>
    <property type="evidence" value="ECO:0007669"/>
    <property type="project" value="UniProtKB-SubCell"/>
</dbReference>
<dbReference type="Proteomes" id="UP000596660">
    <property type="component" value="Unplaced"/>
</dbReference>
<dbReference type="EnsemblPlants" id="AUR62044198-RA">
    <property type="protein sequence ID" value="AUR62044198-RA:cds"/>
    <property type="gene ID" value="AUR62044198"/>
</dbReference>
<dbReference type="InterPro" id="IPR013083">
    <property type="entry name" value="Znf_RING/FYVE/PHD"/>
</dbReference>
<dbReference type="UniPathway" id="UPA00143"/>
<dbReference type="InterPro" id="IPR044600">
    <property type="entry name" value="ATL1/ATL16-like"/>
</dbReference>
<keyword evidence="6" id="KW-0812">Transmembrane</keyword>
<evidence type="ECO:0000256" key="3">
    <source>
        <dbReference type="ARBA" id="ARBA00004906"/>
    </source>
</evidence>
<name>A0A803NDK1_CHEQI</name>
<dbReference type="PANTHER" id="PTHR46913">
    <property type="entry name" value="RING-H2 FINGER PROTEIN ATL16"/>
    <property type="match status" value="1"/>
</dbReference>
<comment type="subcellular location">
    <subcellularLocation>
        <location evidence="2">Membrane</location>
        <topology evidence="2">Single-pass membrane protein</topology>
    </subcellularLocation>
</comment>
<evidence type="ECO:0000256" key="4">
    <source>
        <dbReference type="ARBA" id="ARBA00012483"/>
    </source>
</evidence>
<accession>A0A803MZV2</accession>
<reference evidence="16" key="2">
    <citation type="submission" date="2021-03" db="UniProtKB">
        <authorList>
            <consortium name="EnsemblPlants"/>
        </authorList>
    </citation>
    <scope>IDENTIFICATION</scope>
</reference>
<organism evidence="16 17">
    <name type="scientific">Chenopodium quinoa</name>
    <name type="common">Quinoa</name>
    <dbReference type="NCBI Taxonomy" id="63459"/>
    <lineage>
        <taxon>Eukaryota</taxon>
        <taxon>Viridiplantae</taxon>
        <taxon>Streptophyta</taxon>
        <taxon>Embryophyta</taxon>
        <taxon>Tracheophyta</taxon>
        <taxon>Spermatophyta</taxon>
        <taxon>Magnoliopsida</taxon>
        <taxon>eudicotyledons</taxon>
        <taxon>Gunneridae</taxon>
        <taxon>Pentapetalae</taxon>
        <taxon>Caryophyllales</taxon>
        <taxon>Chenopodiaceae</taxon>
        <taxon>Chenopodioideae</taxon>
        <taxon>Atripliceae</taxon>
        <taxon>Chenopodium</taxon>
    </lineage>
</organism>
<dbReference type="AlphaFoldDB" id="A0A803NDK1"/>
<dbReference type="FunFam" id="3.30.40.10:FF:000187">
    <property type="entry name" value="E3 ubiquitin-protein ligase ATL6"/>
    <property type="match status" value="1"/>
</dbReference>
<accession>A0A803NDK1</accession>
<evidence type="ECO:0000256" key="14">
    <source>
        <dbReference type="PROSITE-ProRule" id="PRU00175"/>
    </source>
</evidence>
<evidence type="ECO:0000256" key="8">
    <source>
        <dbReference type="ARBA" id="ARBA00022771"/>
    </source>
</evidence>
<keyword evidence="10" id="KW-0862">Zinc</keyword>
<evidence type="ECO:0000256" key="7">
    <source>
        <dbReference type="ARBA" id="ARBA00022723"/>
    </source>
</evidence>
<dbReference type="Gramene" id="AUR62044198-RA">
    <property type="protein sequence ID" value="AUR62044198-RA:cds"/>
    <property type="gene ID" value="AUR62044198"/>
</dbReference>
<evidence type="ECO:0000256" key="1">
    <source>
        <dbReference type="ARBA" id="ARBA00000900"/>
    </source>
</evidence>
<dbReference type="PANTHER" id="PTHR46913:SF22">
    <property type="entry name" value="RING-TYPE E3 UBIQUITIN TRANSFERASE"/>
    <property type="match status" value="1"/>
</dbReference>
<dbReference type="GO" id="GO:0008270">
    <property type="term" value="F:zinc ion binding"/>
    <property type="evidence" value="ECO:0007669"/>
    <property type="project" value="UniProtKB-KW"/>
</dbReference>
<comment type="catalytic activity">
    <reaction evidence="1">
        <text>S-ubiquitinyl-[E2 ubiquitin-conjugating enzyme]-L-cysteine + [acceptor protein]-L-lysine = [E2 ubiquitin-conjugating enzyme]-L-cysteine + N(6)-ubiquitinyl-[acceptor protein]-L-lysine.</text>
        <dbReference type="EC" id="2.3.2.27"/>
    </reaction>
</comment>
<dbReference type="Pfam" id="PF13639">
    <property type="entry name" value="zf-RING_2"/>
    <property type="match status" value="1"/>
</dbReference>
<keyword evidence="7" id="KW-0479">Metal-binding</keyword>
<dbReference type="Gene3D" id="3.30.40.10">
    <property type="entry name" value="Zinc/RING finger domain, C3HC4 (zinc finger)"/>
    <property type="match status" value="1"/>
</dbReference>
<dbReference type="PROSITE" id="PS50089">
    <property type="entry name" value="ZF_RING_2"/>
    <property type="match status" value="1"/>
</dbReference>
<dbReference type="GO" id="GO:0061630">
    <property type="term" value="F:ubiquitin protein ligase activity"/>
    <property type="evidence" value="ECO:0007669"/>
    <property type="project" value="UniProtKB-EC"/>
</dbReference>
<evidence type="ECO:0000256" key="12">
    <source>
        <dbReference type="ARBA" id="ARBA00023136"/>
    </source>
</evidence>
<sequence length="203" mass="22815">MAALIAVLAAAFLLLFYFTVISKLCRRSRNRRRINRFIDSETSDPLSRVDSLIHDPTRPNSSASGLDDAFIRQITVFKYRREDKLVDGTECAVCLTEFNENENLRLMPNCEHAFHLPCIDTWLKTHSNCPLCRSTMNLAPPLRSFSGSGPAPNSNTNSNSNAVGVAALRVERRSNDAVLMIRELEGRVQVLEATQDDEMKTIE</sequence>
<dbReference type="OMA" id="GIHWEAH"/>
<protein>
    <recommendedName>
        <fullName evidence="4">RING-type E3 ubiquitin transferase</fullName>
        <ecNumber evidence="4">2.3.2.27</ecNumber>
    </recommendedName>
</protein>
<evidence type="ECO:0000256" key="5">
    <source>
        <dbReference type="ARBA" id="ARBA00022679"/>
    </source>
</evidence>
<dbReference type="EnsemblPlants" id="AUR62038005-RA">
    <property type="protein sequence ID" value="AUR62038005-RA:cds"/>
    <property type="gene ID" value="AUR62038005"/>
</dbReference>
<dbReference type="SMART" id="SM00184">
    <property type="entry name" value="RING"/>
    <property type="match status" value="1"/>
</dbReference>
<proteinExistence type="inferred from homology"/>
<keyword evidence="11" id="KW-1133">Transmembrane helix</keyword>
<dbReference type="SUPFAM" id="SSF57850">
    <property type="entry name" value="RING/U-box"/>
    <property type="match status" value="1"/>
</dbReference>
<keyword evidence="9" id="KW-0833">Ubl conjugation pathway</keyword>
<keyword evidence="17" id="KW-1185">Reference proteome</keyword>
<evidence type="ECO:0000256" key="6">
    <source>
        <dbReference type="ARBA" id="ARBA00022692"/>
    </source>
</evidence>
<evidence type="ECO:0000256" key="13">
    <source>
        <dbReference type="ARBA" id="ARBA00024209"/>
    </source>
</evidence>
<feature type="domain" description="RING-type" evidence="15">
    <location>
        <begin position="91"/>
        <end position="133"/>
    </location>
</feature>
<keyword evidence="12" id="KW-0472">Membrane</keyword>
<evidence type="ECO:0000256" key="11">
    <source>
        <dbReference type="ARBA" id="ARBA00022989"/>
    </source>
</evidence>
<evidence type="ECO:0000313" key="16">
    <source>
        <dbReference type="EnsemblPlants" id="AUR62044198-RA:cds"/>
    </source>
</evidence>
<evidence type="ECO:0000256" key="9">
    <source>
        <dbReference type="ARBA" id="ARBA00022786"/>
    </source>
</evidence>
<reference evidence="16" key="1">
    <citation type="journal article" date="2017" name="Nature">
        <title>The genome of Chenopodium quinoa.</title>
        <authorList>
            <person name="Jarvis D.E."/>
            <person name="Ho Y.S."/>
            <person name="Lightfoot D.J."/>
            <person name="Schmoeckel S.M."/>
            <person name="Li B."/>
            <person name="Borm T.J.A."/>
            <person name="Ohyanagi H."/>
            <person name="Mineta K."/>
            <person name="Michell C.T."/>
            <person name="Saber N."/>
            <person name="Kharbatia N.M."/>
            <person name="Rupper R.R."/>
            <person name="Sharp A.R."/>
            <person name="Dally N."/>
            <person name="Boughton B.A."/>
            <person name="Woo Y.H."/>
            <person name="Gao G."/>
            <person name="Schijlen E.G.W.M."/>
            <person name="Guo X."/>
            <person name="Momin A.A."/>
            <person name="Negrao S."/>
            <person name="Al-Babili S."/>
            <person name="Gehring C."/>
            <person name="Roessner U."/>
            <person name="Jung C."/>
            <person name="Murphy K."/>
            <person name="Arold S.T."/>
            <person name="Gojobori T."/>
            <person name="van der Linden C.G."/>
            <person name="van Loo E.N."/>
            <person name="Jellen E.N."/>
            <person name="Maughan P.J."/>
            <person name="Tester M."/>
        </authorList>
    </citation>
    <scope>NUCLEOTIDE SEQUENCE [LARGE SCALE GENOMIC DNA]</scope>
    <source>
        <strain evidence="16">cv. PI 614886</strain>
    </source>
</reference>
<keyword evidence="5" id="KW-0808">Transferase</keyword>
<comment type="similarity">
    <text evidence="13">Belongs to the RING-type zinc finger family. ATL subfamily.</text>
</comment>
<evidence type="ECO:0000259" key="15">
    <source>
        <dbReference type="PROSITE" id="PS50089"/>
    </source>
</evidence>
<evidence type="ECO:0000256" key="10">
    <source>
        <dbReference type="ARBA" id="ARBA00022833"/>
    </source>
</evidence>
<evidence type="ECO:0000313" key="17">
    <source>
        <dbReference type="Proteomes" id="UP000596660"/>
    </source>
</evidence>
<dbReference type="GO" id="GO:0016567">
    <property type="term" value="P:protein ubiquitination"/>
    <property type="evidence" value="ECO:0007669"/>
    <property type="project" value="UniProtKB-UniPathway"/>
</dbReference>
<dbReference type="InterPro" id="IPR001841">
    <property type="entry name" value="Znf_RING"/>
</dbReference>
<keyword evidence="8 14" id="KW-0863">Zinc-finger</keyword>
<dbReference type="Gramene" id="AUR62038005-RA">
    <property type="protein sequence ID" value="AUR62038005-RA:cds"/>
    <property type="gene ID" value="AUR62038005"/>
</dbReference>